<proteinExistence type="predicted"/>
<dbReference type="RefSeq" id="WP_016179235.1">
    <property type="nucleotide sequence ID" value="NZ_CAAKNX010000106.1"/>
</dbReference>
<evidence type="ECO:0000313" key="2">
    <source>
        <dbReference type="Proteomes" id="UP000288388"/>
    </source>
</evidence>
<dbReference type="InterPro" id="IPR041578">
    <property type="entry name" value="PIN_8"/>
</dbReference>
<comment type="caution">
    <text evidence="1">The sequence shown here is derived from an EMBL/GenBank/DDBJ whole genome shotgun (WGS) entry which is preliminary data.</text>
</comment>
<dbReference type="GeneID" id="86911040"/>
<gene>
    <name evidence="1" type="ORF">EK398_13250</name>
</gene>
<dbReference type="EMBL" id="RYZS01000001">
    <property type="protein sequence ID" value="RVU95733.1"/>
    <property type="molecule type" value="Genomic_DNA"/>
</dbReference>
<reference evidence="1 2" key="1">
    <citation type="submission" date="2018-12" db="EMBL/GenBank/DDBJ databases">
        <title>A novel vanA-carrying plasmid in a clinical isolate of Enterococcus avium.</title>
        <authorList>
            <person name="Bernasconi O.J."/>
            <person name="Luzzaro F."/>
            <person name="Endimiani A."/>
        </authorList>
    </citation>
    <scope>NUCLEOTIDE SEQUENCE [LARGE SCALE GENOMIC DNA]</scope>
    <source>
        <strain evidence="1 2">LC0559/18</strain>
    </source>
</reference>
<sequence length="468" mass="55010">MKEMFREFYHKEKIDFRNLSEDTLIVIDTNVLLHIFRFSIESRKKLFNSLENVSDNLWVPYIAALEFHFNKQSVIRGIKIQKKNFGNKLESNVPKLTKVFNEEMDSFGSLIRSTDENEVRKNIKENFSKELNKFVNSFIQEEVEKEFSLIGDVEDTSNQLAELMFAKIGAAPSQEDINSIELEGKERYKISFPPGYMDEAEKGEEVRKYGEIEYHTKFGDLLIWKDIIGKAKKGDYSNVVFVSDDLKEDWIYQTKGEKVGPRAELKKELYDEANADLYTMGSARFISEVTGEKQDTNITKRTYYNSQHSYLNFKNKLLANMIQTELFDLEETDPETADQLKQFSLFDSSSLIEDEESKKFYIKYSHDSYLNELKDTSRECKKIRGLIREFEDHLMRSMDKNKDIGKNRRSFFNKIKGWELDLLALQDALVSDKARNDKDYGKELIAKFYNIKFEFEDLISNLRRSNFD</sequence>
<evidence type="ECO:0000313" key="1">
    <source>
        <dbReference type="EMBL" id="RVU95733.1"/>
    </source>
</evidence>
<protein>
    <submittedName>
        <fullName evidence="1">Uncharacterized protein</fullName>
    </submittedName>
</protein>
<organism evidence="1 2">
    <name type="scientific">Enterococcus avium</name>
    <name type="common">Streptococcus avium</name>
    <dbReference type="NCBI Taxonomy" id="33945"/>
    <lineage>
        <taxon>Bacteria</taxon>
        <taxon>Bacillati</taxon>
        <taxon>Bacillota</taxon>
        <taxon>Bacilli</taxon>
        <taxon>Lactobacillales</taxon>
        <taxon>Enterococcaceae</taxon>
        <taxon>Enterococcus</taxon>
    </lineage>
</organism>
<dbReference type="Proteomes" id="UP000288388">
    <property type="component" value="Unassembled WGS sequence"/>
</dbReference>
<dbReference type="Pfam" id="PF18476">
    <property type="entry name" value="PIN_8"/>
    <property type="match status" value="1"/>
</dbReference>
<dbReference type="AlphaFoldDB" id="A0A437UQ23"/>
<accession>A0A437UQ23</accession>
<name>A0A437UQ23_ENTAV</name>